<evidence type="ECO:0000313" key="1">
    <source>
        <dbReference type="EMBL" id="AYV85223.1"/>
    </source>
</evidence>
<dbReference type="Pfam" id="PF12796">
    <property type="entry name" value="Ank_2"/>
    <property type="match status" value="1"/>
</dbReference>
<name>A0A3G5AH73_9VIRU</name>
<protein>
    <submittedName>
        <fullName evidence="1">Uncharacterized protein</fullName>
    </submittedName>
</protein>
<reference evidence="1" key="1">
    <citation type="submission" date="2018-10" db="EMBL/GenBank/DDBJ databases">
        <title>Hidden diversity of soil giant viruses.</title>
        <authorList>
            <person name="Schulz F."/>
            <person name="Alteio L."/>
            <person name="Goudeau D."/>
            <person name="Ryan E.M."/>
            <person name="Malmstrom R.R."/>
            <person name="Blanchard J."/>
            <person name="Woyke T."/>
        </authorList>
    </citation>
    <scope>NUCLEOTIDE SEQUENCE</scope>
    <source>
        <strain evidence="1">SAV1</strain>
    </source>
</reference>
<dbReference type="SMART" id="SM00248">
    <property type="entry name" value="ANK"/>
    <property type="match status" value="4"/>
</dbReference>
<gene>
    <name evidence="1" type="ORF">Satyrvirus7_17</name>
</gene>
<proteinExistence type="predicted"/>
<accession>A0A3G5AH73</accession>
<dbReference type="SUPFAM" id="SSF48403">
    <property type="entry name" value="Ankyrin repeat"/>
    <property type="match status" value="1"/>
</dbReference>
<sequence>MDEEYKKELKKLVKWPATDKLREKLLECENIQDTLMYIYPHIIHNTQLELMEMIIIEFNFDVTCDNNKPITIFCECEYMFDHFRMVQLLVKYGADYTIFIKKFYENRDNIKHFFESHLTLEHLKILLDWGFDFSVHDSIVLYLICEHKCICCRPPENIDLVKFLVDNCPNLDINCCDGKSLISCVNNFKIEHAKLLLECGANVSCCNDMPIRQAVASGNQKMVQLLLDYGANIKVFENNKFKSNQHETIYEILVSRGISERDIAIFFMNIVAKLKKIELI</sequence>
<dbReference type="InterPro" id="IPR036770">
    <property type="entry name" value="Ankyrin_rpt-contain_sf"/>
</dbReference>
<dbReference type="Gene3D" id="1.25.40.20">
    <property type="entry name" value="Ankyrin repeat-containing domain"/>
    <property type="match status" value="1"/>
</dbReference>
<organism evidence="1">
    <name type="scientific">Satyrvirus sp</name>
    <dbReference type="NCBI Taxonomy" id="2487771"/>
    <lineage>
        <taxon>Viruses</taxon>
        <taxon>Varidnaviria</taxon>
        <taxon>Bamfordvirae</taxon>
        <taxon>Nucleocytoviricota</taxon>
        <taxon>Megaviricetes</taxon>
        <taxon>Imitervirales</taxon>
        <taxon>Mimiviridae</taxon>
        <taxon>Megamimivirinae</taxon>
    </lineage>
</organism>
<dbReference type="PROSITE" id="PS50297">
    <property type="entry name" value="ANK_REP_REGION"/>
    <property type="match status" value="1"/>
</dbReference>
<dbReference type="PROSITE" id="PS50088">
    <property type="entry name" value="ANK_REPEAT"/>
    <property type="match status" value="1"/>
</dbReference>
<dbReference type="EMBL" id="MK072443">
    <property type="protein sequence ID" value="AYV85223.1"/>
    <property type="molecule type" value="Genomic_DNA"/>
</dbReference>
<dbReference type="InterPro" id="IPR002110">
    <property type="entry name" value="Ankyrin_rpt"/>
</dbReference>